<dbReference type="InterPro" id="IPR051548">
    <property type="entry name" value="Grx-like_ET"/>
</dbReference>
<name>A0ABU8H9U2_9BACI</name>
<keyword evidence="3" id="KW-1185">Reference proteome</keyword>
<evidence type="ECO:0000313" key="2">
    <source>
        <dbReference type="EMBL" id="MEI5905953.1"/>
    </source>
</evidence>
<dbReference type="Gene3D" id="3.40.30.10">
    <property type="entry name" value="Glutaredoxin"/>
    <property type="match status" value="1"/>
</dbReference>
<reference evidence="2 3" key="1">
    <citation type="journal article" date="2018" name="J. Microbiol.">
        <title>Bacillus spongiae sp. nov., isolated from sponge of Jeju Island.</title>
        <authorList>
            <person name="Lee G.E."/>
            <person name="Im W.T."/>
            <person name="Park J.S."/>
        </authorList>
    </citation>
    <scope>NUCLEOTIDE SEQUENCE [LARGE SCALE GENOMIC DNA]</scope>
    <source>
        <strain evidence="2 3">135PIL107-10</strain>
    </source>
</reference>
<feature type="domain" description="Glutaredoxin" evidence="1">
    <location>
        <begin position="4"/>
        <end position="63"/>
    </location>
</feature>
<comment type="caution">
    <text evidence="2">The sequence shown here is derived from an EMBL/GenBank/DDBJ whole genome shotgun (WGS) entry which is preliminary data.</text>
</comment>
<dbReference type="Pfam" id="PF00462">
    <property type="entry name" value="Glutaredoxin"/>
    <property type="match status" value="1"/>
</dbReference>
<evidence type="ECO:0000259" key="1">
    <source>
        <dbReference type="Pfam" id="PF00462"/>
    </source>
</evidence>
<accession>A0ABU8H9U2</accession>
<dbReference type="EMBL" id="JBBAXC010000002">
    <property type="protein sequence ID" value="MEI5905953.1"/>
    <property type="molecule type" value="Genomic_DNA"/>
</dbReference>
<dbReference type="PANTHER" id="PTHR34386">
    <property type="entry name" value="GLUTAREDOXIN"/>
    <property type="match status" value="1"/>
</dbReference>
<dbReference type="RefSeq" id="WP_336585373.1">
    <property type="nucleotide sequence ID" value="NZ_JBBAXC010000002.1"/>
</dbReference>
<evidence type="ECO:0000313" key="3">
    <source>
        <dbReference type="Proteomes" id="UP001312865"/>
    </source>
</evidence>
<dbReference type="InterPro" id="IPR002109">
    <property type="entry name" value="Glutaredoxin"/>
</dbReference>
<dbReference type="PROSITE" id="PS51354">
    <property type="entry name" value="GLUTAREDOXIN_2"/>
    <property type="match status" value="1"/>
</dbReference>
<sequence length="77" mass="8837">MNKVVIYTQPDCPPCEIVKLFLKDQGISYVEKNIKEDKKAKRELIHELQSFSTPTTIVNDTVIKGFQLEEIQSALQN</sequence>
<protein>
    <submittedName>
        <fullName evidence="2">Glutaredoxin family protein</fullName>
    </submittedName>
</protein>
<gene>
    <name evidence="2" type="ORF">WAK64_02580</name>
</gene>
<dbReference type="PANTHER" id="PTHR34386:SF1">
    <property type="entry name" value="GLUTAREDOXIN-LIKE PROTEIN NRDH"/>
    <property type="match status" value="1"/>
</dbReference>
<dbReference type="CDD" id="cd02976">
    <property type="entry name" value="NrdH"/>
    <property type="match status" value="1"/>
</dbReference>
<organism evidence="2 3">
    <name type="scientific">Bacillus spongiae</name>
    <dbReference type="NCBI Taxonomy" id="2683610"/>
    <lineage>
        <taxon>Bacteria</taxon>
        <taxon>Bacillati</taxon>
        <taxon>Bacillota</taxon>
        <taxon>Bacilli</taxon>
        <taxon>Bacillales</taxon>
        <taxon>Bacillaceae</taxon>
        <taxon>Bacillus</taxon>
    </lineage>
</organism>
<dbReference type="SUPFAM" id="SSF52833">
    <property type="entry name" value="Thioredoxin-like"/>
    <property type="match status" value="1"/>
</dbReference>
<proteinExistence type="predicted"/>
<dbReference type="Proteomes" id="UP001312865">
    <property type="component" value="Unassembled WGS sequence"/>
</dbReference>
<dbReference type="InterPro" id="IPR036249">
    <property type="entry name" value="Thioredoxin-like_sf"/>
</dbReference>